<reference evidence="2 3" key="1">
    <citation type="journal article" date="1999" name="Proc. Jpn. Acad.">
        <title>Determination of the complete genomic DNA sequence of Thermoplasma volvanium GSS1.</title>
        <authorList>
            <person name="Kawashima T."/>
            <person name="Yamamoto Y."/>
            <person name="Aramaki H."/>
            <person name="Nunoshiba T."/>
            <person name="Kawamoto T."/>
            <person name="Watanabe K."/>
            <person name="Yamazaki M."/>
            <person name="Kanehori K."/>
            <person name="Amano N."/>
            <person name="Ohya Y."/>
            <person name="Makino K."/>
            <person name="Suzuki M."/>
        </authorList>
    </citation>
    <scope>NUCLEOTIDE SEQUENCE [LARGE SCALE GENOMIC DNA]</scope>
    <source>
        <strain evidence="3">ATCC 51530 / DSM 4299 / JCM 9571 / NBRC 15438 / GSS1</strain>
    </source>
</reference>
<dbReference type="InterPro" id="IPR011701">
    <property type="entry name" value="MFS"/>
</dbReference>
<keyword evidence="1" id="KW-1133">Transmembrane helix</keyword>
<dbReference type="GeneID" id="1440732"/>
<dbReference type="InterPro" id="IPR052528">
    <property type="entry name" value="Sugar_transport-like"/>
</dbReference>
<protein>
    <submittedName>
        <fullName evidence="2">TVG0222877 protein</fullName>
    </submittedName>
</protein>
<keyword evidence="3" id="KW-1185">Reference proteome</keyword>
<sequence>MVFASSIKDVIIRLFLGSGTTEERVMDLSIGDGVLWAIYSSLTQQYVIPLAIFLFGTVAPVGFITGIPLLAVPFSQLSAYWILKKIDNLKVVTIITTFLDRLPWLLIAILILFRPAYFLYIFIALLIIRAFFASLSGTTWTLWVPGLISEEKRDRYFSVRNMAMRASGLIGYFIAMLVFIFIKFHGFDYFTIFTVSFLFSSASIAIMKKIPEAKTNDVKITSKKTYTSQKFFILLFTVSIFALGYNFSQPYILLFILGKDYLNSSSIIYTFLLIAGSLVFIASQKLGYNLISRYGYGKSLLISSIILSMTVFAWIFVRNIIEAMILFSLSSIPVSVYSLSGFNFVVSGSGGEGRVKRTSLYTLFNSISTAVGPIIANLVYVKVENILDIFLISSAILMVAAVSSWLNNK</sequence>
<dbReference type="Proteomes" id="UP000001017">
    <property type="component" value="Chromosome"/>
</dbReference>
<feature type="transmembrane region" description="Helical" evidence="1">
    <location>
        <begin position="386"/>
        <end position="406"/>
    </location>
</feature>
<keyword evidence="1" id="KW-0472">Membrane</keyword>
<dbReference type="Gene3D" id="1.20.1250.20">
    <property type="entry name" value="MFS general substrate transporter like domains"/>
    <property type="match status" value="1"/>
</dbReference>
<evidence type="ECO:0000256" key="1">
    <source>
        <dbReference type="SAM" id="Phobius"/>
    </source>
</evidence>
<evidence type="ECO:0000313" key="3">
    <source>
        <dbReference type="Proteomes" id="UP000001017"/>
    </source>
</evidence>
<proteinExistence type="predicted"/>
<evidence type="ECO:0000313" key="2">
    <source>
        <dbReference type="EMBL" id="BAB59358.1"/>
    </source>
</evidence>
<dbReference type="KEGG" id="tvo:TVG0222877"/>
<gene>
    <name evidence="2" type="ORF">TVG0222877</name>
</gene>
<dbReference type="RefSeq" id="WP_010916472.1">
    <property type="nucleotide sequence ID" value="NC_002689.2"/>
</dbReference>
<dbReference type="eggNOG" id="arCOG00141">
    <property type="taxonomic scope" value="Archaea"/>
</dbReference>
<feature type="transmembrane region" description="Helical" evidence="1">
    <location>
        <begin position="163"/>
        <end position="184"/>
    </location>
</feature>
<dbReference type="EMBL" id="BA000011">
    <property type="protein sequence ID" value="BAB59358.1"/>
    <property type="molecule type" value="Genomic_DNA"/>
</dbReference>
<dbReference type="AlphaFoldDB" id="Q97C87"/>
<dbReference type="STRING" id="273116.gene:9380986"/>
<feature type="transmembrane region" description="Helical" evidence="1">
    <location>
        <begin position="190"/>
        <end position="210"/>
    </location>
</feature>
<feature type="transmembrane region" description="Helical" evidence="1">
    <location>
        <begin position="358"/>
        <end position="380"/>
    </location>
</feature>
<dbReference type="PANTHER" id="PTHR23526">
    <property type="entry name" value="INTEGRAL MEMBRANE TRANSPORT PROTEIN-RELATED"/>
    <property type="match status" value="1"/>
</dbReference>
<dbReference type="OrthoDB" id="57215at2157"/>
<organism evidence="2 3">
    <name type="scientific">Thermoplasma volcanium (strain ATCC 51530 / DSM 4299 / JCM 9571 / NBRC 15438 / GSS1)</name>
    <dbReference type="NCBI Taxonomy" id="273116"/>
    <lineage>
        <taxon>Archaea</taxon>
        <taxon>Methanobacteriati</taxon>
        <taxon>Thermoplasmatota</taxon>
        <taxon>Thermoplasmata</taxon>
        <taxon>Thermoplasmatales</taxon>
        <taxon>Thermoplasmataceae</taxon>
        <taxon>Thermoplasma</taxon>
    </lineage>
</organism>
<feature type="transmembrane region" description="Helical" evidence="1">
    <location>
        <begin position="323"/>
        <end position="346"/>
    </location>
</feature>
<dbReference type="SUPFAM" id="SSF103473">
    <property type="entry name" value="MFS general substrate transporter"/>
    <property type="match status" value="1"/>
</dbReference>
<feature type="transmembrane region" description="Helical" evidence="1">
    <location>
        <begin position="46"/>
        <end position="70"/>
    </location>
</feature>
<dbReference type="GO" id="GO:0022857">
    <property type="term" value="F:transmembrane transporter activity"/>
    <property type="evidence" value="ECO:0007669"/>
    <property type="project" value="InterPro"/>
</dbReference>
<dbReference type="InterPro" id="IPR036259">
    <property type="entry name" value="MFS_trans_sf"/>
</dbReference>
<dbReference type="HOGENOM" id="CLU_671975_0_0_2"/>
<keyword evidence="1" id="KW-0812">Transmembrane</keyword>
<dbReference type="PANTHER" id="PTHR23526:SF2">
    <property type="entry name" value="MAJOR FACILITATOR SUPERFAMILY (MFS) PROFILE DOMAIN-CONTAINING PROTEIN"/>
    <property type="match status" value="1"/>
</dbReference>
<feature type="transmembrane region" description="Helical" evidence="1">
    <location>
        <begin position="231"/>
        <end position="247"/>
    </location>
</feature>
<feature type="transmembrane region" description="Helical" evidence="1">
    <location>
        <begin position="300"/>
        <end position="317"/>
    </location>
</feature>
<reference evidence="2 3" key="2">
    <citation type="journal article" date="2000" name="Proc. Natl. Acad. Sci. U.S.A.">
        <title>Archaeal adaptation to higher temperatures revealed by genomic sequence of Thermoplasma volcanium.</title>
        <authorList>
            <person name="Kawashima T."/>
            <person name="Amano N."/>
            <person name="Koike H."/>
            <person name="Makino S."/>
            <person name="Higuchi S."/>
            <person name="Kawashima-Ohya Y."/>
            <person name="Watanabe K."/>
            <person name="Yamazaki M."/>
            <person name="Kanehori K."/>
            <person name="Kawamoto T."/>
            <person name="Nunoshiba T."/>
            <person name="Yamamoto Y."/>
            <person name="Aramaki H."/>
            <person name="Makino K."/>
            <person name="Suzuki M."/>
        </authorList>
    </citation>
    <scope>NUCLEOTIDE SEQUENCE [LARGE SCALE GENOMIC DNA]</scope>
    <source>
        <strain evidence="3">ATCC 51530 / DSM 4299 / JCM 9571 / NBRC 15438 / GSS1</strain>
    </source>
</reference>
<dbReference type="Pfam" id="PF07690">
    <property type="entry name" value="MFS_1"/>
    <property type="match status" value="1"/>
</dbReference>
<dbReference type="PaxDb" id="273116-14324430"/>
<name>Q97C87_THEVO</name>
<accession>Q97C87</accession>
<feature type="transmembrane region" description="Helical" evidence="1">
    <location>
        <begin position="267"/>
        <end position="288"/>
    </location>
</feature>